<dbReference type="Gene3D" id="3.40.50.300">
    <property type="entry name" value="P-loop containing nucleotide triphosphate hydrolases"/>
    <property type="match status" value="1"/>
</dbReference>
<feature type="region of interest" description="Disordered" evidence="1">
    <location>
        <begin position="70"/>
        <end position="90"/>
    </location>
</feature>
<name>A0A166SH37_9AGAM</name>
<dbReference type="EMBL" id="KV417498">
    <property type="protein sequence ID" value="KZP29442.1"/>
    <property type="molecule type" value="Genomic_DNA"/>
</dbReference>
<sequence>MLPRDKRAQSALDEVDIPQDDRQNIDNRTTSTAIQTVITTSFSTIGTSGPVTNVAGHIFHGNVNMYNSAPGDDWPVPSSSPSVSPPSQPSAPDIWFGREKIVSSLAEIITSNENPRLAILGAGGMGKTSTALHVIYHEAVVARYQDRAFFVACDAATSADLLVSRILQIIGVSAGAGENLVTVMHLALKRAPPTLLLLDNFESLWEADQDHTAARDLLQKIANSPSSTLIITMRATTPPPGIRWTFFESLPPLPAASAKAVFLAINTTFCDGSEGGDQVLDELLMELDYVPLAIHLLAHVSAGLSPQFILKQWQKHRTHILSLDSYTKDKLESVDVSISLSMESLDVERNTGAIQLLGMLCLLPDGLLRWQDRLEVIEKTFKTATSDLFLLRKFALIYTAGGKLGVLSPIRYFVLQHYPPDSQHVQCIYDIIWELVGTYAPVDYGPELNGATEALGPEMGNISSLIDHAVVHNHPVGTIIDIAIEASWHLCRTHPSHYLLQKVSTLVPSVHTKTQAKYWCVSGNLLYKQDVYAEAVSTLTQARGLFLEIDDRLGAAQCSYRLGEVFRMQLNLSEATTILTDARSQFLEIGDRLGAAQCSQGLGNILSVQTYYSEATAILTDARTQFIEIGDRSGTAHCSRSLGDILRSQGNDSEATAIFTDARDQFIEIGDQSGTAQCSRGLGDILRSQGNVSEATAILKDARAQFIEIGDRLGAAQCSRSLGDILNSQRNYFEATDILTDARAQFIEIGNRAGDAECSASLGAILINQRNYNEAENVLTHARNQFIDIGSHEWTAYCSALLEECSILLHISIRPSYGRVFGGAEKPVAQEERAGTVPGHKAVVEQIRMTPDGCAIWLSKKRGWTGEKAISVDRMRVIWESQGHCVVDGRPSPCRNKMTQSNLYSLLLVNEEFPDNTGRRLRRAHAAEIALHGAERRDVHRDLGLGLAPECMGGSGGGEEDRGIDQVRWEVVVRASSGDSCMACSRRWGRLSRPRRRGSWRQVQGQGYQVRDQWQEKKCESIKHDCNMHSLEGRKPETLARTNHQMNTVE</sequence>
<dbReference type="Gene3D" id="1.25.40.10">
    <property type="entry name" value="Tetratricopeptide repeat domain"/>
    <property type="match status" value="2"/>
</dbReference>
<protein>
    <recommendedName>
        <fullName evidence="2">Novel STAND NTPase 1 domain-containing protein</fullName>
    </recommendedName>
</protein>
<organism evidence="3">
    <name type="scientific">Athelia psychrophila</name>
    <dbReference type="NCBI Taxonomy" id="1759441"/>
    <lineage>
        <taxon>Eukaryota</taxon>
        <taxon>Fungi</taxon>
        <taxon>Dikarya</taxon>
        <taxon>Basidiomycota</taxon>
        <taxon>Agaricomycotina</taxon>
        <taxon>Agaricomycetes</taxon>
        <taxon>Agaricomycetidae</taxon>
        <taxon>Atheliales</taxon>
        <taxon>Atheliaceae</taxon>
        <taxon>Athelia</taxon>
    </lineage>
</organism>
<dbReference type="SUPFAM" id="SSF48452">
    <property type="entry name" value="TPR-like"/>
    <property type="match status" value="2"/>
</dbReference>
<dbReference type="InterPro" id="IPR049052">
    <property type="entry name" value="nSTAND1"/>
</dbReference>
<evidence type="ECO:0000256" key="1">
    <source>
        <dbReference type="SAM" id="MobiDB-lite"/>
    </source>
</evidence>
<dbReference type="PANTHER" id="PTHR47691:SF3">
    <property type="entry name" value="HTH-TYPE TRANSCRIPTIONAL REGULATOR RV0890C-RELATED"/>
    <property type="match status" value="1"/>
</dbReference>
<evidence type="ECO:0000313" key="3">
    <source>
        <dbReference type="EMBL" id="KZP29442.1"/>
    </source>
</evidence>
<dbReference type="InterPro" id="IPR027417">
    <property type="entry name" value="P-loop_NTPase"/>
</dbReference>
<dbReference type="Pfam" id="PF20703">
    <property type="entry name" value="nSTAND1"/>
    <property type="match status" value="1"/>
</dbReference>
<feature type="domain" description="Novel STAND NTPase 1" evidence="2">
    <location>
        <begin position="91"/>
        <end position="235"/>
    </location>
</feature>
<dbReference type="InterPro" id="IPR011990">
    <property type="entry name" value="TPR-like_helical_dom_sf"/>
</dbReference>
<evidence type="ECO:0000259" key="2">
    <source>
        <dbReference type="Pfam" id="PF20703"/>
    </source>
</evidence>
<proteinExistence type="predicted"/>
<accession>A0A166SH37</accession>
<dbReference type="AlphaFoldDB" id="A0A166SH37"/>
<dbReference type="STRING" id="436010.A0A166SH37"/>
<reference evidence="3" key="1">
    <citation type="journal article" date="2016" name="Mol. Biol. Evol.">
        <title>Comparative Genomics of Early-Diverging Mushroom-Forming Fungi Provides Insights into the Origins of Lignocellulose Decay Capabilities.</title>
        <authorList>
            <person name="Nagy L.G."/>
            <person name="Riley R."/>
            <person name="Tritt A."/>
            <person name="Adam C."/>
            <person name="Daum C."/>
            <person name="Floudas D."/>
            <person name="Sun H."/>
            <person name="Yadav J.S."/>
            <person name="Pangilinan J."/>
            <person name="Larsson K.H."/>
            <person name="Matsuura K."/>
            <person name="Barry K."/>
            <person name="Labutti K."/>
            <person name="Kuo R."/>
            <person name="Ohm R.A."/>
            <person name="Bhattacharya S.S."/>
            <person name="Shirouzu T."/>
            <person name="Yoshinaga Y."/>
            <person name="Martin F.M."/>
            <person name="Grigoriev I.V."/>
            <person name="Hibbett D.S."/>
        </authorList>
    </citation>
    <scope>NUCLEOTIDE SEQUENCE [LARGE SCALE GENOMIC DNA]</scope>
    <source>
        <strain evidence="3">CBS 109695</strain>
    </source>
</reference>
<dbReference type="SUPFAM" id="SSF52540">
    <property type="entry name" value="P-loop containing nucleoside triphosphate hydrolases"/>
    <property type="match status" value="1"/>
</dbReference>
<dbReference type="OrthoDB" id="621413at2759"/>
<gene>
    <name evidence="3" type="ORF">FIBSPDRAFT_884873</name>
</gene>
<dbReference type="PANTHER" id="PTHR47691">
    <property type="entry name" value="REGULATOR-RELATED"/>
    <property type="match status" value="1"/>
</dbReference>